<evidence type="ECO:0008006" key="4">
    <source>
        <dbReference type="Google" id="ProtNLM"/>
    </source>
</evidence>
<proteinExistence type="inferred from homology"/>
<reference evidence="2 3" key="1">
    <citation type="journal article" date="2024" name="G3 (Bethesda)">
        <title>Genome assembly of Hibiscus sabdariffa L. provides insights into metabolisms of medicinal natural products.</title>
        <authorList>
            <person name="Kim T."/>
        </authorList>
    </citation>
    <scope>NUCLEOTIDE SEQUENCE [LARGE SCALE GENOMIC DNA]</scope>
    <source>
        <strain evidence="2">TK-2024</strain>
        <tissue evidence="2">Old leaves</tissue>
    </source>
</reference>
<protein>
    <recommendedName>
        <fullName evidence="4">Protein LURP-one-related 15</fullName>
    </recommendedName>
</protein>
<sequence length="232" mass="25546">MFTTTPISISAQFPGNIPMAYPYPYFNPSSTSNQPVNNPVPIIGPQFCTPYPVDLAIIRKVLTITDGNFVVTDINGNILFKVKGKFLSLNGRRVLLDGAGNPIVTLKQKMMSAHGRWQVFKGDSTDAIDLLFSAKRSSIFQLKTKLNVFLANNTWEEVCDFKVKGSWFERSCVVYAGESSTIVAQMHKKHTVESILIGKDKFKVTVYPNIDYAFIVALIVILDGINSSAGGG</sequence>
<evidence type="ECO:0000313" key="2">
    <source>
        <dbReference type="EMBL" id="KAK8479205.1"/>
    </source>
</evidence>
<comment type="similarity">
    <text evidence="1">Belongs to the LOR family.</text>
</comment>
<keyword evidence="3" id="KW-1185">Reference proteome</keyword>
<accession>A0ABR1ZGF6</accession>
<dbReference type="PANTHER" id="PTHR31087">
    <property type="match status" value="1"/>
</dbReference>
<gene>
    <name evidence="2" type="ORF">V6N11_021141</name>
</gene>
<comment type="caution">
    <text evidence="2">The sequence shown here is derived from an EMBL/GenBank/DDBJ whole genome shotgun (WGS) entry which is preliminary data.</text>
</comment>
<evidence type="ECO:0000313" key="3">
    <source>
        <dbReference type="Proteomes" id="UP001396334"/>
    </source>
</evidence>
<dbReference type="EMBL" id="JBBPBN010001232">
    <property type="protein sequence ID" value="KAK8479205.1"/>
    <property type="molecule type" value="Genomic_DNA"/>
</dbReference>
<dbReference type="Proteomes" id="UP001396334">
    <property type="component" value="Unassembled WGS sequence"/>
</dbReference>
<evidence type="ECO:0000256" key="1">
    <source>
        <dbReference type="ARBA" id="ARBA00005437"/>
    </source>
</evidence>
<dbReference type="Gene3D" id="2.40.160.200">
    <property type="entry name" value="LURP1-related"/>
    <property type="match status" value="1"/>
</dbReference>
<organism evidence="2 3">
    <name type="scientific">Hibiscus sabdariffa</name>
    <name type="common">roselle</name>
    <dbReference type="NCBI Taxonomy" id="183260"/>
    <lineage>
        <taxon>Eukaryota</taxon>
        <taxon>Viridiplantae</taxon>
        <taxon>Streptophyta</taxon>
        <taxon>Embryophyta</taxon>
        <taxon>Tracheophyta</taxon>
        <taxon>Spermatophyta</taxon>
        <taxon>Magnoliopsida</taxon>
        <taxon>eudicotyledons</taxon>
        <taxon>Gunneridae</taxon>
        <taxon>Pentapetalae</taxon>
        <taxon>rosids</taxon>
        <taxon>malvids</taxon>
        <taxon>Malvales</taxon>
        <taxon>Malvaceae</taxon>
        <taxon>Malvoideae</taxon>
        <taxon>Hibiscus</taxon>
    </lineage>
</organism>
<dbReference type="Pfam" id="PF04525">
    <property type="entry name" value="LOR"/>
    <property type="match status" value="1"/>
</dbReference>
<dbReference type="InterPro" id="IPR038595">
    <property type="entry name" value="LOR_sf"/>
</dbReference>
<dbReference type="PANTHER" id="PTHR31087:SF162">
    <property type="entry name" value="PROTEIN LURP-ONE-RELATED 10-LIKE"/>
    <property type="match status" value="1"/>
</dbReference>
<dbReference type="InterPro" id="IPR025659">
    <property type="entry name" value="Tubby-like_C"/>
</dbReference>
<name>A0ABR1ZGF6_9ROSI</name>
<dbReference type="InterPro" id="IPR007612">
    <property type="entry name" value="LOR"/>
</dbReference>
<dbReference type="SUPFAM" id="SSF54518">
    <property type="entry name" value="Tubby C-terminal domain-like"/>
    <property type="match status" value="1"/>
</dbReference>